<proteinExistence type="predicted"/>
<protein>
    <submittedName>
        <fullName evidence="1">Uncharacterized protein</fullName>
    </submittedName>
</protein>
<gene>
    <name evidence="1" type="ORF">ERS007739_05539</name>
</gene>
<dbReference type="Proteomes" id="UP000039021">
    <property type="component" value="Unassembled WGS sequence"/>
</dbReference>
<comment type="caution">
    <text evidence="1">The sequence shown here is derived from an EMBL/GenBank/DDBJ whole genome shotgun (WGS) entry which is preliminary data.</text>
</comment>
<evidence type="ECO:0000313" key="1">
    <source>
        <dbReference type="EMBL" id="CPC05121.1"/>
    </source>
</evidence>
<dbReference type="EMBL" id="CSBK01004618">
    <property type="protein sequence ID" value="CPC05121.1"/>
    <property type="molecule type" value="Genomic_DNA"/>
</dbReference>
<name>A0A916LH97_MYCTX</name>
<dbReference type="AlphaFoldDB" id="A0A916LH97"/>
<sequence>MTSNTYRTTNTTTAMLNTSRLTNSVVRTAAGDGPAFAEAGTGAWSTWSVSPHRGIPA</sequence>
<accession>A0A916LH97</accession>
<evidence type="ECO:0000313" key="2">
    <source>
        <dbReference type="Proteomes" id="UP000039021"/>
    </source>
</evidence>
<organism evidence="1 2">
    <name type="scientific">Mycobacterium tuberculosis</name>
    <dbReference type="NCBI Taxonomy" id="1773"/>
    <lineage>
        <taxon>Bacteria</taxon>
        <taxon>Bacillati</taxon>
        <taxon>Actinomycetota</taxon>
        <taxon>Actinomycetes</taxon>
        <taxon>Mycobacteriales</taxon>
        <taxon>Mycobacteriaceae</taxon>
        <taxon>Mycobacterium</taxon>
        <taxon>Mycobacterium tuberculosis complex</taxon>
    </lineage>
</organism>
<reference evidence="2" key="1">
    <citation type="submission" date="2015-03" db="EMBL/GenBank/DDBJ databases">
        <authorList>
            <consortium name="Pathogen Informatics"/>
        </authorList>
    </citation>
    <scope>NUCLEOTIDE SEQUENCE [LARGE SCALE GENOMIC DNA]</scope>
    <source>
        <strain evidence="2">N09902308</strain>
    </source>
</reference>